<dbReference type="InterPro" id="IPR023457">
    <property type="entry name" value="Met-tRNA_synth_2"/>
</dbReference>
<dbReference type="CDD" id="cd00814">
    <property type="entry name" value="MetRS_core"/>
    <property type="match status" value="1"/>
</dbReference>
<evidence type="ECO:0000256" key="3">
    <source>
        <dbReference type="ARBA" id="ARBA00022741"/>
    </source>
</evidence>
<evidence type="ECO:0000256" key="1">
    <source>
        <dbReference type="ARBA" id="ARBA00012838"/>
    </source>
</evidence>
<proteinExistence type="inferred from homology"/>
<dbReference type="InterPro" id="IPR014758">
    <property type="entry name" value="Met-tRNA_synth"/>
</dbReference>
<protein>
    <recommendedName>
        <fullName evidence="1">methionine--tRNA ligase</fullName>
        <ecNumber evidence="1">6.1.1.10</ecNumber>
    </recommendedName>
</protein>
<dbReference type="InterPro" id="IPR009080">
    <property type="entry name" value="tRNAsynth_Ia_anticodon-bd"/>
</dbReference>
<evidence type="ECO:0000313" key="11">
    <source>
        <dbReference type="Proteomes" id="UP000009168"/>
    </source>
</evidence>
<evidence type="ECO:0000259" key="8">
    <source>
        <dbReference type="Pfam" id="PF09334"/>
    </source>
</evidence>
<dbReference type="InterPro" id="IPR033911">
    <property type="entry name" value="MetRS_core"/>
</dbReference>
<dbReference type="GO" id="GO:0004825">
    <property type="term" value="F:methionine-tRNA ligase activity"/>
    <property type="evidence" value="ECO:0007669"/>
    <property type="project" value="UniProtKB-EC"/>
</dbReference>
<keyword evidence="3 7" id="KW-0547">Nucleotide-binding</keyword>
<dbReference type="InterPro" id="IPR015413">
    <property type="entry name" value="Methionyl/Leucyl_tRNA_Synth"/>
</dbReference>
<dbReference type="KEGG" id="tet:TTHERM_00691810"/>
<dbReference type="InterPro" id="IPR041872">
    <property type="entry name" value="Anticodon_Met"/>
</dbReference>
<accession>I7M673</accession>
<organism evidence="10 11">
    <name type="scientific">Tetrahymena thermophila (strain SB210)</name>
    <dbReference type="NCBI Taxonomy" id="312017"/>
    <lineage>
        <taxon>Eukaryota</taxon>
        <taxon>Sar</taxon>
        <taxon>Alveolata</taxon>
        <taxon>Ciliophora</taxon>
        <taxon>Intramacronucleata</taxon>
        <taxon>Oligohymenophorea</taxon>
        <taxon>Hymenostomatida</taxon>
        <taxon>Tetrahymenina</taxon>
        <taxon>Tetrahymenidae</taxon>
        <taxon>Tetrahymena</taxon>
    </lineage>
</organism>
<dbReference type="SUPFAM" id="SSF52374">
    <property type="entry name" value="Nucleotidylyl transferase"/>
    <property type="match status" value="1"/>
</dbReference>
<dbReference type="OrthoDB" id="24670at2759"/>
<dbReference type="InterPro" id="IPR014729">
    <property type="entry name" value="Rossmann-like_a/b/a_fold"/>
</dbReference>
<evidence type="ECO:0000256" key="5">
    <source>
        <dbReference type="ARBA" id="ARBA00022917"/>
    </source>
</evidence>
<feature type="domain" description="Methionyl/Leucyl tRNA synthetase" evidence="8">
    <location>
        <begin position="20"/>
        <end position="375"/>
    </location>
</feature>
<evidence type="ECO:0000256" key="2">
    <source>
        <dbReference type="ARBA" id="ARBA00022598"/>
    </source>
</evidence>
<keyword evidence="11" id="KW-1185">Reference proteome</keyword>
<dbReference type="Pfam" id="PF09334">
    <property type="entry name" value="tRNA-synt_1g"/>
    <property type="match status" value="1"/>
</dbReference>
<evidence type="ECO:0000256" key="7">
    <source>
        <dbReference type="RuleBase" id="RU363039"/>
    </source>
</evidence>
<dbReference type="eggNOG" id="KOG0436">
    <property type="taxonomic scope" value="Eukaryota"/>
</dbReference>
<dbReference type="GeneID" id="7830822"/>
<dbReference type="InParanoid" id="I7M673"/>
<dbReference type="PANTHER" id="PTHR43326">
    <property type="entry name" value="METHIONYL-TRNA SYNTHETASE"/>
    <property type="match status" value="1"/>
</dbReference>
<evidence type="ECO:0000256" key="4">
    <source>
        <dbReference type="ARBA" id="ARBA00022840"/>
    </source>
</evidence>
<dbReference type="Gene3D" id="3.40.50.620">
    <property type="entry name" value="HUPs"/>
    <property type="match status" value="1"/>
</dbReference>
<reference evidence="11" key="1">
    <citation type="journal article" date="2006" name="PLoS Biol.">
        <title>Macronuclear genome sequence of the ciliate Tetrahymena thermophila, a model eukaryote.</title>
        <authorList>
            <person name="Eisen J.A."/>
            <person name="Coyne R.S."/>
            <person name="Wu M."/>
            <person name="Wu D."/>
            <person name="Thiagarajan M."/>
            <person name="Wortman J.R."/>
            <person name="Badger J.H."/>
            <person name="Ren Q."/>
            <person name="Amedeo P."/>
            <person name="Jones K.M."/>
            <person name="Tallon L.J."/>
            <person name="Delcher A.L."/>
            <person name="Salzberg S.L."/>
            <person name="Silva J.C."/>
            <person name="Haas B.J."/>
            <person name="Majoros W.H."/>
            <person name="Farzad M."/>
            <person name="Carlton J.M."/>
            <person name="Smith R.K. Jr."/>
            <person name="Garg J."/>
            <person name="Pearlman R.E."/>
            <person name="Karrer K.M."/>
            <person name="Sun L."/>
            <person name="Manning G."/>
            <person name="Elde N.C."/>
            <person name="Turkewitz A.P."/>
            <person name="Asai D.J."/>
            <person name="Wilkes D.E."/>
            <person name="Wang Y."/>
            <person name="Cai H."/>
            <person name="Collins K."/>
            <person name="Stewart B.A."/>
            <person name="Lee S.R."/>
            <person name="Wilamowska K."/>
            <person name="Weinberg Z."/>
            <person name="Ruzzo W.L."/>
            <person name="Wloga D."/>
            <person name="Gaertig J."/>
            <person name="Frankel J."/>
            <person name="Tsao C.-C."/>
            <person name="Gorovsky M.A."/>
            <person name="Keeling P.J."/>
            <person name="Waller R.F."/>
            <person name="Patron N.J."/>
            <person name="Cherry J.M."/>
            <person name="Stover N.A."/>
            <person name="Krieger C.J."/>
            <person name="del Toro C."/>
            <person name="Ryder H.F."/>
            <person name="Williamson S.C."/>
            <person name="Barbeau R.A."/>
            <person name="Hamilton E.P."/>
            <person name="Orias E."/>
        </authorList>
    </citation>
    <scope>NUCLEOTIDE SEQUENCE [LARGE SCALE GENOMIC DNA]</scope>
    <source>
        <strain evidence="11">SB210</strain>
    </source>
</reference>
<name>I7M673_TETTS</name>
<feature type="domain" description="Methionyl-tRNA synthetase anticodon-binding" evidence="9">
    <location>
        <begin position="395"/>
        <end position="494"/>
    </location>
</feature>
<evidence type="ECO:0000256" key="6">
    <source>
        <dbReference type="ARBA" id="ARBA00023146"/>
    </source>
</evidence>
<comment type="similarity">
    <text evidence="7">Belongs to the class-I aminoacyl-tRNA synthetase family.</text>
</comment>
<dbReference type="RefSeq" id="XP_001032146.2">
    <property type="nucleotide sequence ID" value="XM_001032146.2"/>
</dbReference>
<dbReference type="STRING" id="312017.I7M673"/>
<dbReference type="GO" id="GO:0006431">
    <property type="term" value="P:methionyl-tRNA aminoacylation"/>
    <property type="evidence" value="ECO:0007669"/>
    <property type="project" value="InterPro"/>
</dbReference>
<dbReference type="EC" id="6.1.1.10" evidence="1"/>
<keyword evidence="5 7" id="KW-0648">Protein biosynthesis</keyword>
<dbReference type="FunCoup" id="I7M673">
    <property type="interactions" value="243"/>
</dbReference>
<keyword evidence="4 7" id="KW-0067">ATP-binding</keyword>
<dbReference type="EMBL" id="GG662490">
    <property type="protein sequence ID" value="EAR84483.2"/>
    <property type="molecule type" value="Genomic_DNA"/>
</dbReference>
<gene>
    <name evidence="10" type="ORF">TTHERM_00691810</name>
</gene>
<sequence>MLSSLNKLVHRFSSSNKQISITTPIFYVNSQPHIGHLYTLILSDAYHKWKLIDNYESYFQTGTDEHGQKIQNSAKQAQKDPQQFVDQVSQKFVDLASQYSISYDKFNRTSDVSHKEGVQHFWNVLEKKGFIDMKKYEGWYHTSDETFVGEKDLVKDSSGKFVTQSGQPVDWVSEETHIFVLDKIREAVIKYLENEKPVYPEHYNNSMIKQLEELKDISISRPKSRLTWGITVPSNEKYTIYVWLDALTNYLTGLGYPNNNINKIHLSNNFFHIMGKDILKFHSIFWPAFLLAAGYSTPQKILIHHHWIKDNQKMSKSLGNVVDPVELGNKYGIDSVRLYFLSEGPQDFDANFDEVDLTKTYNLFIEGFINLMSRVFNKKIIKDGKITEISWVLNEQDLEYISKFTTISNKIQEHLDKCDFRRGYFAMSELWGMTNKLMTDHAPWQKDISEVEKQKSSYLILESVRVLSIFLYPFIPQYIQNVYQLMNIKNDRINTNYLQFRIVDKNNLPKQSFGFEELSSEFLKVDIDNKKLIFKQKFDLQKKI</sequence>
<dbReference type="PANTHER" id="PTHR43326:SF1">
    <property type="entry name" value="METHIONINE--TRNA LIGASE, MITOCHONDRIAL"/>
    <property type="match status" value="1"/>
</dbReference>
<keyword evidence="6 7" id="KW-0030">Aminoacyl-tRNA synthetase</keyword>
<evidence type="ECO:0000259" key="9">
    <source>
        <dbReference type="Pfam" id="PF19303"/>
    </source>
</evidence>
<evidence type="ECO:0000313" key="10">
    <source>
        <dbReference type="EMBL" id="EAR84483.2"/>
    </source>
</evidence>
<keyword evidence="2 7" id="KW-0436">Ligase</keyword>
<dbReference type="Pfam" id="PF19303">
    <property type="entry name" value="Anticodon_3"/>
    <property type="match status" value="1"/>
</dbReference>
<dbReference type="PRINTS" id="PR01041">
    <property type="entry name" value="TRNASYNTHMET"/>
</dbReference>
<dbReference type="Gene3D" id="1.10.730.10">
    <property type="entry name" value="Isoleucyl-tRNA Synthetase, Domain 1"/>
    <property type="match status" value="1"/>
</dbReference>
<dbReference type="AlphaFoldDB" id="I7M673"/>
<dbReference type="Gene3D" id="2.170.220.10">
    <property type="match status" value="1"/>
</dbReference>
<dbReference type="Proteomes" id="UP000009168">
    <property type="component" value="Unassembled WGS sequence"/>
</dbReference>
<dbReference type="SUPFAM" id="SSF47323">
    <property type="entry name" value="Anticodon-binding domain of a subclass of class I aminoacyl-tRNA synthetases"/>
    <property type="match status" value="1"/>
</dbReference>
<dbReference type="GO" id="GO:0005524">
    <property type="term" value="F:ATP binding"/>
    <property type="evidence" value="ECO:0007669"/>
    <property type="project" value="UniProtKB-KW"/>
</dbReference>
<dbReference type="NCBIfam" id="TIGR00398">
    <property type="entry name" value="metG"/>
    <property type="match status" value="1"/>
</dbReference>